<dbReference type="RefSeq" id="WP_218587437.1">
    <property type="nucleotide sequence ID" value="NZ_FQUL01000020.1"/>
</dbReference>
<comment type="pathway">
    <text evidence="10">Lipid metabolism; phospholipid metabolism.</text>
</comment>
<comment type="similarity">
    <text evidence="10">Belongs to the PlsX family.</text>
</comment>
<keyword evidence="5 10" id="KW-0443">Lipid metabolism</keyword>
<keyword evidence="2 10" id="KW-0963">Cytoplasm</keyword>
<comment type="subcellular location">
    <subcellularLocation>
        <location evidence="10">Cytoplasm</location>
    </subcellularLocation>
    <text evidence="10">Associated with the membrane possibly through PlsY.</text>
</comment>
<accession>A0A1M4VY84</accession>
<dbReference type="STRING" id="1121881.SAMN02745225_01476"/>
<keyword evidence="4 10" id="KW-0808">Transferase</keyword>
<dbReference type="PANTHER" id="PTHR30100">
    <property type="entry name" value="FATTY ACID/PHOSPHOLIPID SYNTHESIS PROTEIN PLSX"/>
    <property type="match status" value="1"/>
</dbReference>
<dbReference type="AlphaFoldDB" id="A0A1M4VY84"/>
<comment type="subunit">
    <text evidence="9 10">Homodimer. Probably interacts with PlsY.</text>
</comment>
<evidence type="ECO:0000256" key="1">
    <source>
        <dbReference type="ARBA" id="ARBA00001232"/>
    </source>
</evidence>
<proteinExistence type="inferred from homology"/>
<dbReference type="InterPro" id="IPR003664">
    <property type="entry name" value="FA_synthesis"/>
</dbReference>
<organism evidence="11 12">
    <name type="scientific">Ferrithrix thermotolerans DSM 19514</name>
    <dbReference type="NCBI Taxonomy" id="1121881"/>
    <lineage>
        <taxon>Bacteria</taxon>
        <taxon>Bacillati</taxon>
        <taxon>Actinomycetota</taxon>
        <taxon>Acidimicrobiia</taxon>
        <taxon>Acidimicrobiales</taxon>
        <taxon>Acidimicrobiaceae</taxon>
        <taxon>Ferrithrix</taxon>
    </lineage>
</organism>
<evidence type="ECO:0000313" key="11">
    <source>
        <dbReference type="EMBL" id="SHE73909.1"/>
    </source>
</evidence>
<dbReference type="GO" id="GO:0043811">
    <property type="term" value="F:phosphate:acyl-[acyl carrier protein] acyltransferase activity"/>
    <property type="evidence" value="ECO:0007669"/>
    <property type="project" value="UniProtKB-UniRule"/>
</dbReference>
<comment type="function">
    <text evidence="10">Catalyzes the reversible formation of acyl-phosphate (acyl-PO(4)) from acyl-[acyl-carrier-protein] (acyl-ACP). This enzyme utilizes acyl-ACP as fatty acyl donor, but not acyl-CoA.</text>
</comment>
<name>A0A1M4VY84_9ACTN</name>
<evidence type="ECO:0000256" key="9">
    <source>
        <dbReference type="ARBA" id="ARBA00046608"/>
    </source>
</evidence>
<dbReference type="InterPro" id="IPR012281">
    <property type="entry name" value="Phospholipid_synth_PlsX-like"/>
</dbReference>
<dbReference type="GO" id="GO:0005737">
    <property type="term" value="C:cytoplasm"/>
    <property type="evidence" value="ECO:0007669"/>
    <property type="project" value="UniProtKB-SubCell"/>
</dbReference>
<dbReference type="NCBIfam" id="TIGR00182">
    <property type="entry name" value="plsX"/>
    <property type="match status" value="1"/>
</dbReference>
<evidence type="ECO:0000313" key="12">
    <source>
        <dbReference type="Proteomes" id="UP000184295"/>
    </source>
</evidence>
<dbReference type="GO" id="GO:0008654">
    <property type="term" value="P:phospholipid biosynthetic process"/>
    <property type="evidence" value="ECO:0007669"/>
    <property type="project" value="UniProtKB-KW"/>
</dbReference>
<evidence type="ECO:0000256" key="7">
    <source>
        <dbReference type="ARBA" id="ARBA00023264"/>
    </source>
</evidence>
<dbReference type="EMBL" id="FQUL01000020">
    <property type="protein sequence ID" value="SHE73909.1"/>
    <property type="molecule type" value="Genomic_DNA"/>
</dbReference>
<dbReference type="HAMAP" id="MF_00019">
    <property type="entry name" value="PlsX"/>
    <property type="match status" value="1"/>
</dbReference>
<dbReference type="UniPathway" id="UPA00085"/>
<keyword evidence="7 10" id="KW-1208">Phospholipid metabolism</keyword>
<dbReference type="Pfam" id="PF02504">
    <property type="entry name" value="FA_synthesis"/>
    <property type="match status" value="1"/>
</dbReference>
<gene>
    <name evidence="10" type="primary">plsX</name>
    <name evidence="11" type="ORF">SAMN02745225_01476</name>
</gene>
<keyword evidence="11" id="KW-0012">Acyltransferase</keyword>
<reference evidence="12" key="1">
    <citation type="submission" date="2016-11" db="EMBL/GenBank/DDBJ databases">
        <authorList>
            <person name="Varghese N."/>
            <person name="Submissions S."/>
        </authorList>
    </citation>
    <scope>NUCLEOTIDE SEQUENCE [LARGE SCALE GENOMIC DNA]</scope>
    <source>
        <strain evidence="12">DSM 19514</strain>
    </source>
</reference>
<dbReference type="EC" id="2.3.1.274" evidence="8 10"/>
<evidence type="ECO:0000256" key="8">
    <source>
        <dbReference type="ARBA" id="ARBA00024069"/>
    </source>
</evidence>
<dbReference type="GO" id="GO:0006633">
    <property type="term" value="P:fatty acid biosynthetic process"/>
    <property type="evidence" value="ECO:0007669"/>
    <property type="project" value="UniProtKB-UniRule"/>
</dbReference>
<comment type="catalytic activity">
    <reaction evidence="1 10">
        <text>a fatty acyl-[ACP] + phosphate = an acyl phosphate + holo-[ACP]</text>
        <dbReference type="Rhea" id="RHEA:42292"/>
        <dbReference type="Rhea" id="RHEA-COMP:9685"/>
        <dbReference type="Rhea" id="RHEA-COMP:14125"/>
        <dbReference type="ChEBI" id="CHEBI:43474"/>
        <dbReference type="ChEBI" id="CHEBI:59918"/>
        <dbReference type="ChEBI" id="CHEBI:64479"/>
        <dbReference type="ChEBI" id="CHEBI:138651"/>
        <dbReference type="EC" id="2.3.1.274"/>
    </reaction>
</comment>
<dbReference type="PANTHER" id="PTHR30100:SF1">
    <property type="entry name" value="PHOSPHATE ACYLTRANSFERASE"/>
    <property type="match status" value="1"/>
</dbReference>
<protein>
    <recommendedName>
        <fullName evidence="8 10">Phosphate acyltransferase</fullName>
        <ecNumber evidence="8 10">2.3.1.274</ecNumber>
    </recommendedName>
    <alternativeName>
        <fullName evidence="10">Acyl-ACP phosphotransacylase</fullName>
    </alternativeName>
    <alternativeName>
        <fullName evidence="10">Acyl-[acyl-carrier-protein]--phosphate acyltransferase</fullName>
    </alternativeName>
    <alternativeName>
        <fullName evidence="10">Phosphate-acyl-ACP acyltransferase</fullName>
    </alternativeName>
</protein>
<dbReference type="PIRSF" id="PIRSF002465">
    <property type="entry name" value="Phsphlp_syn_PlsX"/>
    <property type="match status" value="1"/>
</dbReference>
<keyword evidence="3 10" id="KW-0444">Lipid biosynthesis</keyword>
<keyword evidence="12" id="KW-1185">Reference proteome</keyword>
<evidence type="ECO:0000256" key="2">
    <source>
        <dbReference type="ARBA" id="ARBA00022490"/>
    </source>
</evidence>
<sequence length="328" mass="34047">MKPIAVDLMGGDHAPAAIAEGLERVSKESHIPILAVGTSEAVSMVDGLDNVTVLEAAEVVEMDEDAAYAVRRKKDSSIVRCAEAVRDGRASALFSAGNTGAAMASSLFKMGRISKVSRPAIATTIPRPGHFAPTILLDSGANADCTPEWLVQFAVMGSIYSGLRFQIENPRVAVLSIGEEAGKGNSLVKETYELLSKEGRINFIGNCEGRDIMAGDVDVVVTDGFTGNVVLKTLEGGMRAFAKAALGALSPTDDADDLLTKAMPRLTPLITELSADTYGGAALLGVDGLCLIGHGSSGAEAIFNAIVEADKIAQLGLIEAIRTALSGS</sequence>
<evidence type="ECO:0000256" key="5">
    <source>
        <dbReference type="ARBA" id="ARBA00023098"/>
    </source>
</evidence>
<dbReference type="SUPFAM" id="SSF53659">
    <property type="entry name" value="Isocitrate/Isopropylmalate dehydrogenase-like"/>
    <property type="match status" value="1"/>
</dbReference>
<keyword evidence="6 10" id="KW-0594">Phospholipid biosynthesis</keyword>
<evidence type="ECO:0000256" key="10">
    <source>
        <dbReference type="HAMAP-Rule" id="MF_00019"/>
    </source>
</evidence>
<dbReference type="Proteomes" id="UP000184295">
    <property type="component" value="Unassembled WGS sequence"/>
</dbReference>
<evidence type="ECO:0000256" key="3">
    <source>
        <dbReference type="ARBA" id="ARBA00022516"/>
    </source>
</evidence>
<evidence type="ECO:0000256" key="4">
    <source>
        <dbReference type="ARBA" id="ARBA00022679"/>
    </source>
</evidence>
<evidence type="ECO:0000256" key="6">
    <source>
        <dbReference type="ARBA" id="ARBA00023209"/>
    </source>
</evidence>
<dbReference type="Gene3D" id="3.40.718.10">
    <property type="entry name" value="Isopropylmalate Dehydrogenase"/>
    <property type="match status" value="1"/>
</dbReference>